<feature type="domain" description="CzcB-like C-terminal circularly permuted SH3-like" evidence="1">
    <location>
        <begin position="16"/>
        <end position="57"/>
    </location>
</feature>
<dbReference type="Pfam" id="PF25975">
    <property type="entry name" value="CzcB_C"/>
    <property type="match status" value="1"/>
</dbReference>
<evidence type="ECO:0000313" key="3">
    <source>
        <dbReference type="Proteomes" id="UP000184148"/>
    </source>
</evidence>
<dbReference type="EMBL" id="FQUY01000012">
    <property type="protein sequence ID" value="SHF13006.1"/>
    <property type="molecule type" value="Genomic_DNA"/>
</dbReference>
<dbReference type="AlphaFoldDB" id="A0A1M4Z5Y1"/>
<dbReference type="STRING" id="1121429.SAMN02745133_01903"/>
<sequence length="76" mass="8535">MTGIAFILSRQRQKQVMEVVKGRVKYRTVKTGSRDREYVEILSGLTPGSVIVKDGSLNLRDNARVTSSTTKTPRRP</sequence>
<organism evidence="2 3">
    <name type="scientific">Desulforamulus putei DSM 12395</name>
    <dbReference type="NCBI Taxonomy" id="1121429"/>
    <lineage>
        <taxon>Bacteria</taxon>
        <taxon>Bacillati</taxon>
        <taxon>Bacillota</taxon>
        <taxon>Clostridia</taxon>
        <taxon>Eubacteriales</taxon>
        <taxon>Peptococcaceae</taxon>
        <taxon>Desulforamulus</taxon>
    </lineage>
</organism>
<reference evidence="3" key="1">
    <citation type="submission" date="2016-11" db="EMBL/GenBank/DDBJ databases">
        <authorList>
            <person name="Varghese N."/>
            <person name="Submissions S."/>
        </authorList>
    </citation>
    <scope>NUCLEOTIDE SEQUENCE [LARGE SCALE GENOMIC DNA]</scope>
    <source>
        <strain evidence="3">DSM 12395</strain>
    </source>
</reference>
<dbReference type="Proteomes" id="UP000184148">
    <property type="component" value="Unassembled WGS sequence"/>
</dbReference>
<proteinExistence type="predicted"/>
<protein>
    <recommendedName>
        <fullName evidence="1">CzcB-like C-terminal circularly permuted SH3-like domain-containing protein</fullName>
    </recommendedName>
</protein>
<keyword evidence="3" id="KW-1185">Reference proteome</keyword>
<name>A0A1M4Z5Y1_9FIRM</name>
<dbReference type="Gene3D" id="2.40.420.20">
    <property type="match status" value="1"/>
</dbReference>
<accession>A0A1M4Z5Y1</accession>
<evidence type="ECO:0000313" key="2">
    <source>
        <dbReference type="EMBL" id="SHF13006.1"/>
    </source>
</evidence>
<dbReference type="InterPro" id="IPR058649">
    <property type="entry name" value="CzcB_C"/>
</dbReference>
<evidence type="ECO:0000259" key="1">
    <source>
        <dbReference type="Pfam" id="PF25975"/>
    </source>
</evidence>
<gene>
    <name evidence="2" type="ORF">SAMN02745133_01903</name>
</gene>